<evidence type="ECO:0000256" key="6">
    <source>
        <dbReference type="ARBA" id="ARBA00034312"/>
    </source>
</evidence>
<evidence type="ECO:0000256" key="3">
    <source>
        <dbReference type="ARBA" id="ARBA00022723"/>
    </source>
</evidence>
<gene>
    <name evidence="8" type="ORF">ACFOKA_08820</name>
</gene>
<name>A0ABV7D4C5_9PROT</name>
<evidence type="ECO:0000256" key="2">
    <source>
        <dbReference type="ARBA" id="ARBA00022617"/>
    </source>
</evidence>
<comment type="similarity">
    <text evidence="6">Belongs to the heme-containing dehydratase family.</text>
</comment>
<dbReference type="InterPro" id="IPR025702">
    <property type="entry name" value="OXD"/>
</dbReference>
<reference evidence="9" key="1">
    <citation type="journal article" date="2019" name="Int. J. Syst. Evol. Microbiol.">
        <title>The Global Catalogue of Microorganisms (GCM) 10K type strain sequencing project: providing services to taxonomists for standard genome sequencing and annotation.</title>
        <authorList>
            <consortium name="The Broad Institute Genomics Platform"/>
            <consortium name="The Broad Institute Genome Sequencing Center for Infectious Disease"/>
            <person name="Wu L."/>
            <person name="Ma J."/>
        </authorList>
    </citation>
    <scope>NUCLEOTIDE SEQUENCE [LARGE SCALE GENOMIC DNA]</scope>
    <source>
        <strain evidence="9">KCTC 62164</strain>
    </source>
</reference>
<feature type="region of interest" description="Disordered" evidence="7">
    <location>
        <begin position="1"/>
        <end position="21"/>
    </location>
</feature>
<keyword evidence="5" id="KW-0456">Lyase</keyword>
<comment type="caution">
    <text evidence="8">The sequence shown here is derived from an EMBL/GenBank/DDBJ whole genome shotgun (WGS) entry which is preliminary data.</text>
</comment>
<sequence length="355" mass="38867">MGDHATIVPRRSAPPVNRPDGYEPTYDAFEPRFASHDYIVLVVFGFEMPDAHSAPGAVKTRLEMCLKAAPQPVIREAGITASSIGPHAEMHFVYWKTIADYEAWVKNSGIEEVFGDASLLSGQVGLWREICFLSLDHNETSGSRSEELSGIANIADQMAITPHHGYWGSARDRMVAAAEDGLASDAPVQPDATDGKGQRITVQGPENACFIRSSQDLSRANPEQKEMYFSTVKPALMNGLSYLKHNPSVSGCSGVRFVEEVTEAGLKSERSCVTGFFRSFADLENWTHNHPTHHAIMANFINMVQHWQGQPGLHLWHEITVFPKATLYGDYINCSAAGTLMAVGIPVLPSAIQTP</sequence>
<keyword evidence="4" id="KW-0408">Iron</keyword>
<accession>A0ABV7D4C5</accession>
<comment type="cofactor">
    <cofactor evidence="1">
        <name>heme b</name>
        <dbReference type="ChEBI" id="CHEBI:60344"/>
    </cofactor>
</comment>
<dbReference type="Proteomes" id="UP001595444">
    <property type="component" value="Unassembled WGS sequence"/>
</dbReference>
<evidence type="ECO:0000313" key="9">
    <source>
        <dbReference type="Proteomes" id="UP001595444"/>
    </source>
</evidence>
<protein>
    <submittedName>
        <fullName evidence="8">Phenylacetaldoxime dehydratase family protein</fullName>
    </submittedName>
</protein>
<evidence type="ECO:0000256" key="1">
    <source>
        <dbReference type="ARBA" id="ARBA00001970"/>
    </source>
</evidence>
<evidence type="ECO:0000313" key="8">
    <source>
        <dbReference type="EMBL" id="MFC3052007.1"/>
    </source>
</evidence>
<keyword evidence="3" id="KW-0479">Metal-binding</keyword>
<organism evidence="8 9">
    <name type="scientific">Kordiimonas pumila</name>
    <dbReference type="NCBI Taxonomy" id="2161677"/>
    <lineage>
        <taxon>Bacteria</taxon>
        <taxon>Pseudomonadati</taxon>
        <taxon>Pseudomonadota</taxon>
        <taxon>Alphaproteobacteria</taxon>
        <taxon>Kordiimonadales</taxon>
        <taxon>Kordiimonadaceae</taxon>
        <taxon>Kordiimonas</taxon>
    </lineage>
</organism>
<proteinExistence type="inferred from homology"/>
<dbReference type="Pfam" id="PF13816">
    <property type="entry name" value="Dehydratase_hem"/>
    <property type="match status" value="1"/>
</dbReference>
<dbReference type="RefSeq" id="WP_194215421.1">
    <property type="nucleotide sequence ID" value="NZ_CP061205.1"/>
</dbReference>
<dbReference type="EMBL" id="JBHRSL010000006">
    <property type="protein sequence ID" value="MFC3052007.1"/>
    <property type="molecule type" value="Genomic_DNA"/>
</dbReference>
<keyword evidence="9" id="KW-1185">Reference proteome</keyword>
<keyword evidence="2" id="KW-0349">Heme</keyword>
<evidence type="ECO:0000256" key="4">
    <source>
        <dbReference type="ARBA" id="ARBA00023004"/>
    </source>
</evidence>
<evidence type="ECO:0000256" key="5">
    <source>
        <dbReference type="ARBA" id="ARBA00023239"/>
    </source>
</evidence>
<evidence type="ECO:0000256" key="7">
    <source>
        <dbReference type="SAM" id="MobiDB-lite"/>
    </source>
</evidence>